<reference evidence="2 3" key="1">
    <citation type="submission" date="2024-09" db="EMBL/GenBank/DDBJ databases">
        <authorList>
            <person name="Sun Q."/>
            <person name="Mori K."/>
        </authorList>
    </citation>
    <scope>NUCLEOTIDE SEQUENCE [LARGE SCALE GENOMIC DNA]</scope>
    <source>
        <strain evidence="2 3">TBRC 4576</strain>
    </source>
</reference>
<feature type="transmembrane region" description="Helical" evidence="1">
    <location>
        <begin position="64"/>
        <end position="97"/>
    </location>
</feature>
<dbReference type="Proteomes" id="UP001589691">
    <property type="component" value="Unassembled WGS sequence"/>
</dbReference>
<evidence type="ECO:0000313" key="3">
    <source>
        <dbReference type="Proteomes" id="UP001589691"/>
    </source>
</evidence>
<keyword evidence="1" id="KW-0472">Membrane</keyword>
<dbReference type="RefSeq" id="WP_137642275.1">
    <property type="nucleotide sequence ID" value="NZ_BJEA01000007.1"/>
</dbReference>
<feature type="transmembrane region" description="Helical" evidence="1">
    <location>
        <begin position="35"/>
        <end position="52"/>
    </location>
</feature>
<accession>A0ABV5WSS8</accession>
<sequence>MDTSDWFDFNNRVKQDETLVKEVNGQLVAKQVKGSFNWMAFLFNWIYVLATQRYKTRGFMKKTLIIALVMWIAEIVVAIILGGTVGVLFAIVAPIWYGLMFDTWFEHQLIANGYHVDNQVTLNSQDFE</sequence>
<evidence type="ECO:0000313" key="2">
    <source>
        <dbReference type="EMBL" id="MFB9768766.1"/>
    </source>
</evidence>
<organism evidence="2 3">
    <name type="scientific">Lactiplantibacillus modestisalitolerans</name>
    <dbReference type="NCBI Taxonomy" id="1457219"/>
    <lineage>
        <taxon>Bacteria</taxon>
        <taxon>Bacillati</taxon>
        <taxon>Bacillota</taxon>
        <taxon>Bacilli</taxon>
        <taxon>Lactobacillales</taxon>
        <taxon>Lactobacillaceae</taxon>
        <taxon>Lactiplantibacillus</taxon>
    </lineage>
</organism>
<keyword evidence="3" id="KW-1185">Reference proteome</keyword>
<dbReference type="EMBL" id="JBHLZY010000005">
    <property type="protein sequence ID" value="MFB9768766.1"/>
    <property type="molecule type" value="Genomic_DNA"/>
</dbReference>
<gene>
    <name evidence="2" type="ORF">ACFFLI_02620</name>
</gene>
<keyword evidence="1" id="KW-1133">Transmembrane helix</keyword>
<keyword evidence="1" id="KW-0812">Transmembrane</keyword>
<protein>
    <recommendedName>
        <fullName evidence="4">TMhelix containing protein</fullName>
    </recommendedName>
</protein>
<evidence type="ECO:0000256" key="1">
    <source>
        <dbReference type="SAM" id="Phobius"/>
    </source>
</evidence>
<name>A0ABV5WSS8_9LACO</name>
<evidence type="ECO:0008006" key="4">
    <source>
        <dbReference type="Google" id="ProtNLM"/>
    </source>
</evidence>
<proteinExistence type="predicted"/>
<comment type="caution">
    <text evidence="2">The sequence shown here is derived from an EMBL/GenBank/DDBJ whole genome shotgun (WGS) entry which is preliminary data.</text>
</comment>